<evidence type="ECO:0000259" key="2">
    <source>
        <dbReference type="PROSITE" id="PS51762"/>
    </source>
</evidence>
<comment type="caution">
    <text evidence="3">The sequence shown here is derived from an EMBL/GenBank/DDBJ whole genome shotgun (WGS) entry which is preliminary data.</text>
</comment>
<feature type="domain" description="GH16" evidence="2">
    <location>
        <begin position="60"/>
        <end position="282"/>
    </location>
</feature>
<keyword evidence="3" id="KW-0378">Hydrolase</keyword>
<reference evidence="3 4" key="1">
    <citation type="submission" date="2019-03" db="EMBL/GenBank/DDBJ databases">
        <title>Genomic analyses of the natural microbiome of Caenorhabditis elegans.</title>
        <authorList>
            <person name="Samuel B."/>
        </authorList>
    </citation>
    <scope>NUCLEOTIDE SEQUENCE [LARGE SCALE GENOMIC DNA]</scope>
    <source>
        <strain evidence="3 4">JUb65</strain>
    </source>
</reference>
<dbReference type="PROSITE" id="PS51762">
    <property type="entry name" value="GH16_2"/>
    <property type="match status" value="1"/>
</dbReference>
<dbReference type="Gene3D" id="2.60.120.200">
    <property type="match status" value="1"/>
</dbReference>
<dbReference type="InterPro" id="IPR013320">
    <property type="entry name" value="ConA-like_dom_sf"/>
</dbReference>
<dbReference type="Proteomes" id="UP000295764">
    <property type="component" value="Unassembled WGS sequence"/>
</dbReference>
<name>A0A4R6DNN2_9MICO</name>
<proteinExistence type="predicted"/>
<dbReference type="CDD" id="cd00413">
    <property type="entry name" value="Glyco_hydrolase_16"/>
    <property type="match status" value="1"/>
</dbReference>
<organism evidence="3 4">
    <name type="scientific">Curtobacterium flaccumfaciens</name>
    <dbReference type="NCBI Taxonomy" id="2035"/>
    <lineage>
        <taxon>Bacteria</taxon>
        <taxon>Bacillati</taxon>
        <taxon>Actinomycetota</taxon>
        <taxon>Actinomycetes</taxon>
        <taxon>Micrococcales</taxon>
        <taxon>Microbacteriaceae</taxon>
        <taxon>Curtobacterium</taxon>
    </lineage>
</organism>
<evidence type="ECO:0000313" key="4">
    <source>
        <dbReference type="Proteomes" id="UP000295764"/>
    </source>
</evidence>
<dbReference type="OrthoDB" id="9809583at2"/>
<dbReference type="InterPro" id="IPR000757">
    <property type="entry name" value="Beta-glucanase-like"/>
</dbReference>
<sequence>MRSPFVVVATLTVALVSTTALVGGAPVSARAAALPASSTAVAKIAETTGMPRGNVTTNGRTWKQSYRQDFTTAAALGTVTKKYPGLGTYDGFSDTTGRGKYAPAKVLSVKNGVLDFALHTEKGQPLVAAVMPDGYAPHRTGRVSIRYKTTKTAGYKFSTILWPSSDDWNEGEIDWPEADLGARPRPASAVPGTWSPRTGMRFEPGKEAFAATDSTGYHVATTEWDKGIVRFYWDGKLVTSTTKAVPTTPFRVTLQAETTTSGAKIPASAVGHVSVDWVAVWN</sequence>
<feature type="signal peptide" evidence="1">
    <location>
        <begin position="1"/>
        <end position="22"/>
    </location>
</feature>
<dbReference type="AlphaFoldDB" id="A0A4R6DNN2"/>
<dbReference type="SUPFAM" id="SSF49899">
    <property type="entry name" value="Concanavalin A-like lectins/glucanases"/>
    <property type="match status" value="1"/>
</dbReference>
<keyword evidence="1" id="KW-0732">Signal</keyword>
<evidence type="ECO:0000256" key="1">
    <source>
        <dbReference type="SAM" id="SignalP"/>
    </source>
</evidence>
<accession>A0A4R6DNN2</accession>
<dbReference type="EMBL" id="SNVW01000001">
    <property type="protein sequence ID" value="TDN46561.1"/>
    <property type="molecule type" value="Genomic_DNA"/>
</dbReference>
<dbReference type="GO" id="GO:0005975">
    <property type="term" value="P:carbohydrate metabolic process"/>
    <property type="evidence" value="ECO:0007669"/>
    <property type="project" value="InterPro"/>
</dbReference>
<protein>
    <submittedName>
        <fullName evidence="3">Glycosyl hydrolase family 16</fullName>
    </submittedName>
</protein>
<evidence type="ECO:0000313" key="3">
    <source>
        <dbReference type="EMBL" id="TDN46561.1"/>
    </source>
</evidence>
<feature type="chain" id="PRO_5039401155" evidence="1">
    <location>
        <begin position="23"/>
        <end position="282"/>
    </location>
</feature>
<gene>
    <name evidence="3" type="ORF">EDF64_101427</name>
</gene>
<dbReference type="RefSeq" id="WP_133518418.1">
    <property type="nucleotide sequence ID" value="NZ_SNVW01000001.1"/>
</dbReference>
<dbReference type="Pfam" id="PF00722">
    <property type="entry name" value="Glyco_hydro_16"/>
    <property type="match status" value="1"/>
</dbReference>
<dbReference type="GO" id="GO:0004553">
    <property type="term" value="F:hydrolase activity, hydrolyzing O-glycosyl compounds"/>
    <property type="evidence" value="ECO:0007669"/>
    <property type="project" value="InterPro"/>
</dbReference>